<dbReference type="InterPro" id="IPR021047">
    <property type="entry name" value="Mannosyltransferase_CMT1"/>
</dbReference>
<sequence length="418" mass="47933">MLLRFRRMSRLRLKLFLAFCALASLLEIFYLHQTFLSSLDSSLSPQFGRQQIFLASTHWNNEAIIRGHWNAAVLELVQEIGVENIYISIYESGSWDDTKGALRELDFELGRLGVSKTIILDETTHIDEIGKPPTASGWIDTPRGKKELKRIPYLSKLRNLSLKPLHNLEKSGIKFAYVLFLNDVVFKVGQADFPHYLADIDAIQIDDYRKLLNTNGGSYAAACALDFAKPPHYYDTFALRDSDGEEPVMQTWPYFRSRASRQAVIENRPVPLSSCWNGMVMMDATPFYDLDSPLEFRGISDGLAERHVEGSECCLVHADNPLTASKGVWLNPDVRVGYSEPAYEAVHRDFSWLTMSEFSWGIWKNRLLRYTTTTWFKKRIVLDRLHAWERETPKHQEPGAHCLINEMQVLVSNGWAHV</sequence>
<reference evidence="1 2" key="1">
    <citation type="submission" date="2015-01" db="EMBL/GenBank/DDBJ databases">
        <title>The Genome Sequence of Exophiala xenobiotica CBS118157.</title>
        <authorList>
            <consortium name="The Broad Institute Genomics Platform"/>
            <person name="Cuomo C."/>
            <person name="de Hoog S."/>
            <person name="Gorbushina A."/>
            <person name="Stielow B."/>
            <person name="Teixiera M."/>
            <person name="Abouelleil A."/>
            <person name="Chapman S.B."/>
            <person name="Priest M."/>
            <person name="Young S.K."/>
            <person name="Wortman J."/>
            <person name="Nusbaum C."/>
            <person name="Birren B."/>
        </authorList>
    </citation>
    <scope>NUCLEOTIDE SEQUENCE [LARGE SCALE GENOMIC DNA]</scope>
    <source>
        <strain evidence="1 2">CBS 118157</strain>
    </source>
</reference>
<evidence type="ECO:0000313" key="1">
    <source>
        <dbReference type="EMBL" id="KIW53489.1"/>
    </source>
</evidence>
<dbReference type="Proteomes" id="UP000054342">
    <property type="component" value="Unassembled WGS sequence"/>
</dbReference>
<dbReference type="GeneID" id="25330968"/>
<evidence type="ECO:0000313" key="2">
    <source>
        <dbReference type="Proteomes" id="UP000054342"/>
    </source>
</evidence>
<dbReference type="RefSeq" id="XP_013314074.1">
    <property type="nucleotide sequence ID" value="XM_013458620.1"/>
</dbReference>
<dbReference type="Pfam" id="PF11735">
    <property type="entry name" value="CAP59_mtransfer"/>
    <property type="match status" value="2"/>
</dbReference>
<dbReference type="PANTHER" id="PTHR34144:SF7">
    <property type="entry name" value="EXPORT PROTEIN (CAP59), PUTATIVE (AFU_ORTHOLOGUE AFUA_7G05020)-RELATED"/>
    <property type="match status" value="1"/>
</dbReference>
<gene>
    <name evidence="1" type="ORF">PV05_09060</name>
</gene>
<proteinExistence type="predicted"/>
<dbReference type="EMBL" id="KN847321">
    <property type="protein sequence ID" value="KIW53489.1"/>
    <property type="molecule type" value="Genomic_DNA"/>
</dbReference>
<dbReference type="STRING" id="348802.A0A0D2F0K0"/>
<dbReference type="PANTHER" id="PTHR34144">
    <property type="entry name" value="CHROMOSOME 8, WHOLE GENOME SHOTGUN SEQUENCE"/>
    <property type="match status" value="1"/>
</dbReference>
<dbReference type="AlphaFoldDB" id="A0A0D2F0K0"/>
<evidence type="ECO:0008006" key="3">
    <source>
        <dbReference type="Google" id="ProtNLM"/>
    </source>
</evidence>
<keyword evidence="2" id="KW-1185">Reference proteome</keyword>
<name>A0A0D2F0K0_9EURO</name>
<dbReference type="OrthoDB" id="262547at2759"/>
<organism evidence="1 2">
    <name type="scientific">Exophiala xenobiotica</name>
    <dbReference type="NCBI Taxonomy" id="348802"/>
    <lineage>
        <taxon>Eukaryota</taxon>
        <taxon>Fungi</taxon>
        <taxon>Dikarya</taxon>
        <taxon>Ascomycota</taxon>
        <taxon>Pezizomycotina</taxon>
        <taxon>Eurotiomycetes</taxon>
        <taxon>Chaetothyriomycetidae</taxon>
        <taxon>Chaetothyriales</taxon>
        <taxon>Herpotrichiellaceae</taxon>
        <taxon>Exophiala</taxon>
    </lineage>
</organism>
<protein>
    <recommendedName>
        <fullName evidence="3">Polysaccharide export protein</fullName>
    </recommendedName>
</protein>
<accession>A0A0D2F0K0</accession>